<feature type="domain" description="HTH araC/xylS-type" evidence="1">
    <location>
        <begin position="225"/>
        <end position="312"/>
    </location>
</feature>
<evidence type="ECO:0000259" key="1">
    <source>
        <dbReference type="PROSITE" id="PS01124"/>
    </source>
</evidence>
<dbReference type="SMART" id="SM00342">
    <property type="entry name" value="HTH_ARAC"/>
    <property type="match status" value="1"/>
</dbReference>
<keyword evidence="3" id="KW-1185">Reference proteome</keyword>
<dbReference type="GO" id="GO:0003700">
    <property type="term" value="F:DNA-binding transcription factor activity"/>
    <property type="evidence" value="ECO:0007669"/>
    <property type="project" value="InterPro"/>
</dbReference>
<dbReference type="SUPFAM" id="SSF52317">
    <property type="entry name" value="Class I glutamine amidotransferase-like"/>
    <property type="match status" value="1"/>
</dbReference>
<dbReference type="Proteomes" id="UP000193928">
    <property type="component" value="Unassembled WGS sequence"/>
</dbReference>
<sequence>MFIGVMALPACWASGLVTIIDVIRGANTARQQVHTDIPEIEVATVGIDRKPVRTAAGVLVPVDHTLDDETMNRLDLLVVPALTMNTPAGVIDALMRDEVRAARGTVRDWVRAGRPVAAACTGTFVLADAGVLDARQATTTWWLADEFTRRFPRVTLDMSRMVVADGPVTTAGAAFAHIDLAMHIVAGISPQLADATAAILLFDRRPASSVGAAQTYLATTDRLVVDFEAWIRSHLDGNVSVASAALELGTTRRTLERRVRQSLGVTPYGLLQRVRLEQARHLRGTTSLTMGQIAGMVGYNSASALRQAMRRE</sequence>
<dbReference type="RefSeq" id="WP_069433781.1">
    <property type="nucleotide sequence ID" value="NZ_JACKSU010000093.1"/>
</dbReference>
<organism evidence="2 3">
    <name type="scientific">Mycobacterium gordonae</name>
    <dbReference type="NCBI Taxonomy" id="1778"/>
    <lineage>
        <taxon>Bacteria</taxon>
        <taxon>Bacillati</taxon>
        <taxon>Actinomycetota</taxon>
        <taxon>Actinomycetes</taxon>
        <taxon>Mycobacteriales</taxon>
        <taxon>Mycobacteriaceae</taxon>
        <taxon>Mycobacterium</taxon>
    </lineage>
</organism>
<dbReference type="AlphaFoldDB" id="A0A1X1VE55"/>
<comment type="caution">
    <text evidence="2">The sequence shown here is derived from an EMBL/GenBank/DDBJ whole genome shotgun (WGS) entry which is preliminary data.</text>
</comment>
<evidence type="ECO:0000313" key="2">
    <source>
        <dbReference type="EMBL" id="ORV67326.1"/>
    </source>
</evidence>
<dbReference type="Pfam" id="PF12833">
    <property type="entry name" value="HTH_18"/>
    <property type="match status" value="1"/>
</dbReference>
<dbReference type="Gene3D" id="3.40.50.880">
    <property type="match status" value="1"/>
</dbReference>
<dbReference type="PANTHER" id="PTHR43130">
    <property type="entry name" value="ARAC-FAMILY TRANSCRIPTIONAL REGULATOR"/>
    <property type="match status" value="1"/>
</dbReference>
<evidence type="ECO:0000313" key="3">
    <source>
        <dbReference type="Proteomes" id="UP000193928"/>
    </source>
</evidence>
<dbReference type="EMBL" id="LQOY01000246">
    <property type="protein sequence ID" value="ORV67326.1"/>
    <property type="molecule type" value="Genomic_DNA"/>
</dbReference>
<proteinExistence type="predicted"/>
<dbReference type="InterPro" id="IPR018060">
    <property type="entry name" value="HTH_AraC"/>
</dbReference>
<dbReference type="InterPro" id="IPR002818">
    <property type="entry name" value="DJ-1/PfpI"/>
</dbReference>
<protein>
    <recommendedName>
        <fullName evidence="1">HTH araC/xylS-type domain-containing protein</fullName>
    </recommendedName>
</protein>
<dbReference type="InterPro" id="IPR052158">
    <property type="entry name" value="INH-QAR"/>
</dbReference>
<dbReference type="PROSITE" id="PS01124">
    <property type="entry name" value="HTH_ARAC_FAMILY_2"/>
    <property type="match status" value="1"/>
</dbReference>
<gene>
    <name evidence="2" type="ORF">AWC08_08780</name>
</gene>
<dbReference type="Pfam" id="PF01965">
    <property type="entry name" value="DJ-1_PfpI"/>
    <property type="match status" value="1"/>
</dbReference>
<dbReference type="GO" id="GO:0043565">
    <property type="term" value="F:sequence-specific DNA binding"/>
    <property type="evidence" value="ECO:0007669"/>
    <property type="project" value="InterPro"/>
</dbReference>
<accession>A0A1X1VE55</accession>
<reference evidence="2 3" key="1">
    <citation type="submission" date="2016-01" db="EMBL/GenBank/DDBJ databases">
        <title>The new phylogeny of the genus Mycobacterium.</title>
        <authorList>
            <person name="Tarcisio F."/>
            <person name="Conor M."/>
            <person name="Antonella G."/>
            <person name="Elisabetta G."/>
            <person name="Giulia F.S."/>
            <person name="Sara T."/>
            <person name="Anna F."/>
            <person name="Clotilde B."/>
            <person name="Roberto B."/>
            <person name="Veronica D.S."/>
            <person name="Fabio R."/>
            <person name="Monica P."/>
            <person name="Olivier J."/>
            <person name="Enrico T."/>
            <person name="Nicola S."/>
        </authorList>
    </citation>
    <scope>NUCLEOTIDE SEQUENCE [LARGE SCALE GENOMIC DNA]</scope>
    <source>
        <strain evidence="2 3">DSM 44160</strain>
    </source>
</reference>
<dbReference type="Gene3D" id="1.10.10.60">
    <property type="entry name" value="Homeodomain-like"/>
    <property type="match status" value="1"/>
</dbReference>
<dbReference type="InterPro" id="IPR029062">
    <property type="entry name" value="Class_I_gatase-like"/>
</dbReference>
<name>A0A1X1VE55_MYCGO</name>
<dbReference type="PANTHER" id="PTHR43130:SF3">
    <property type="entry name" value="HTH-TYPE TRANSCRIPTIONAL REGULATOR RV1931C"/>
    <property type="match status" value="1"/>
</dbReference>